<dbReference type="PANTHER" id="PTHR23048:SF0">
    <property type="entry name" value="CALMODULIN LIKE 3"/>
    <property type="match status" value="1"/>
</dbReference>
<dbReference type="InterPro" id="IPR050230">
    <property type="entry name" value="CALM/Myosin/TropC-like"/>
</dbReference>
<keyword evidence="7" id="KW-1185">Reference proteome</keyword>
<evidence type="ECO:0000256" key="4">
    <source>
        <dbReference type="SAM" id="MobiDB-lite"/>
    </source>
</evidence>
<dbReference type="FunFam" id="1.10.238.10:FF:000003">
    <property type="entry name" value="Calmodulin A"/>
    <property type="match status" value="1"/>
</dbReference>
<accession>A0A4Z1ITQ5</accession>
<keyword evidence="2" id="KW-0677">Repeat</keyword>
<feature type="domain" description="EF-hand" evidence="5">
    <location>
        <begin position="63"/>
        <end position="101"/>
    </location>
</feature>
<dbReference type="Proteomes" id="UP000297452">
    <property type="component" value="Unassembled WGS sequence"/>
</dbReference>
<evidence type="ECO:0000313" key="7">
    <source>
        <dbReference type="Proteomes" id="UP000297452"/>
    </source>
</evidence>
<feature type="region of interest" description="Disordered" evidence="4">
    <location>
        <begin position="132"/>
        <end position="174"/>
    </location>
</feature>
<evidence type="ECO:0000313" key="6">
    <source>
        <dbReference type="EMBL" id="TGO60183.1"/>
    </source>
</evidence>
<dbReference type="FunFam" id="1.10.238.10:FF:000178">
    <property type="entry name" value="Calmodulin-2 A"/>
    <property type="match status" value="1"/>
</dbReference>
<protein>
    <recommendedName>
        <fullName evidence="1">Calmodulin</fullName>
    </recommendedName>
</protein>
<dbReference type="GO" id="GO:0005509">
    <property type="term" value="F:calcium ion binding"/>
    <property type="evidence" value="ECO:0007669"/>
    <property type="project" value="InterPro"/>
</dbReference>
<dbReference type="OrthoDB" id="26525at2759"/>
<dbReference type="AlphaFoldDB" id="A0A4Z1ITQ5"/>
<dbReference type="SMART" id="SM00054">
    <property type="entry name" value="EFh"/>
    <property type="match status" value="3"/>
</dbReference>
<organism evidence="6 7">
    <name type="scientific">Botryotinia narcissicola</name>
    <dbReference type="NCBI Taxonomy" id="278944"/>
    <lineage>
        <taxon>Eukaryota</taxon>
        <taxon>Fungi</taxon>
        <taxon>Dikarya</taxon>
        <taxon>Ascomycota</taxon>
        <taxon>Pezizomycotina</taxon>
        <taxon>Leotiomycetes</taxon>
        <taxon>Helotiales</taxon>
        <taxon>Sclerotiniaceae</taxon>
        <taxon>Botryotinia</taxon>
    </lineage>
</organism>
<dbReference type="Pfam" id="PF13499">
    <property type="entry name" value="EF-hand_7"/>
    <property type="match status" value="2"/>
</dbReference>
<dbReference type="Gene3D" id="1.10.238.10">
    <property type="entry name" value="EF-hand"/>
    <property type="match status" value="2"/>
</dbReference>
<keyword evidence="3" id="KW-0106">Calcium</keyword>
<dbReference type="InterPro" id="IPR002048">
    <property type="entry name" value="EF_hand_dom"/>
</dbReference>
<proteinExistence type="predicted"/>
<dbReference type="EMBL" id="PQXJ01000149">
    <property type="protein sequence ID" value="TGO60183.1"/>
    <property type="molecule type" value="Genomic_DNA"/>
</dbReference>
<comment type="caution">
    <text evidence="6">The sequence shown here is derived from an EMBL/GenBank/DDBJ whole genome shotgun (WGS) entry which is preliminary data.</text>
</comment>
<dbReference type="SUPFAM" id="SSF47473">
    <property type="entry name" value="EF-hand"/>
    <property type="match status" value="1"/>
</dbReference>
<evidence type="ECO:0000256" key="3">
    <source>
        <dbReference type="ARBA" id="ARBA00022837"/>
    </source>
</evidence>
<gene>
    <name evidence="6" type="ORF">BOTNAR_0149g00060</name>
</gene>
<dbReference type="GO" id="GO:0016460">
    <property type="term" value="C:myosin II complex"/>
    <property type="evidence" value="ECO:0007669"/>
    <property type="project" value="TreeGrafter"/>
</dbReference>
<dbReference type="PROSITE" id="PS00018">
    <property type="entry name" value="EF_HAND_1"/>
    <property type="match status" value="1"/>
</dbReference>
<evidence type="ECO:0000259" key="5">
    <source>
        <dbReference type="PROSITE" id="PS50222"/>
    </source>
</evidence>
<evidence type="ECO:0000256" key="1">
    <source>
        <dbReference type="ARBA" id="ARBA00020786"/>
    </source>
</evidence>
<name>A0A4Z1ITQ5_9HELO</name>
<dbReference type="STRING" id="278944.A0A4Z1ITQ5"/>
<feature type="domain" description="EF-hand" evidence="5">
    <location>
        <begin position="102"/>
        <end position="137"/>
    </location>
</feature>
<sequence length="235" mass="26147">MMLEFSDIKRLSLLKRSMPMIIQSRGCDEFREIASLSKDCSSLLPFSKYTEHSIIMAKPLSDEEVAILKEAFDAYDTDKGVSAGNITVEEFGRVMKQSGQNPSEEELAQIIKEVDLDGDGTINFDEFIAMMTGRTRQKPDDPKPSGDDLKPDSAPIPVSSEEDPEEEWKSAWKEHDHSLKGSITAAQLRQILGNLGETISDAEIDNVIMKSVDAEDKISYAEFVEFMKGRSTSGI</sequence>
<dbReference type="InterPro" id="IPR011992">
    <property type="entry name" value="EF-hand-dom_pair"/>
</dbReference>
<dbReference type="InterPro" id="IPR018247">
    <property type="entry name" value="EF_Hand_1_Ca_BS"/>
</dbReference>
<dbReference type="CDD" id="cd00051">
    <property type="entry name" value="EFh"/>
    <property type="match status" value="1"/>
</dbReference>
<feature type="compositionally biased region" description="Basic and acidic residues" evidence="4">
    <location>
        <begin position="137"/>
        <end position="151"/>
    </location>
</feature>
<reference evidence="6 7" key="1">
    <citation type="submission" date="2017-12" db="EMBL/GenBank/DDBJ databases">
        <title>Comparative genomics of Botrytis spp.</title>
        <authorList>
            <person name="Valero-Jimenez C.A."/>
            <person name="Tapia P."/>
            <person name="Veloso J."/>
            <person name="Silva-Moreno E."/>
            <person name="Staats M."/>
            <person name="Valdes J.H."/>
            <person name="Van Kan J.A.L."/>
        </authorList>
    </citation>
    <scope>NUCLEOTIDE SEQUENCE [LARGE SCALE GENOMIC DNA]</scope>
    <source>
        <strain evidence="6 7">MUCL2120</strain>
    </source>
</reference>
<dbReference type="PANTHER" id="PTHR23048">
    <property type="entry name" value="MYOSIN LIGHT CHAIN 1, 3"/>
    <property type="match status" value="1"/>
</dbReference>
<feature type="domain" description="EF-hand" evidence="5">
    <location>
        <begin position="163"/>
        <end position="198"/>
    </location>
</feature>
<dbReference type="PROSITE" id="PS50222">
    <property type="entry name" value="EF_HAND_2"/>
    <property type="match status" value="3"/>
</dbReference>
<evidence type="ECO:0000256" key="2">
    <source>
        <dbReference type="ARBA" id="ARBA00022737"/>
    </source>
</evidence>